<accession>A0ABP2I8V6</accession>
<reference evidence="1 2" key="1">
    <citation type="submission" date="2010-04" db="EMBL/GenBank/DDBJ databases">
        <authorList>
            <person name="Muzny D."/>
            <person name="Qin X."/>
            <person name="Deng J."/>
            <person name="Jiang H."/>
            <person name="Liu Y."/>
            <person name="Qu J."/>
            <person name="Song X.-Z."/>
            <person name="Zhang L."/>
            <person name="Thornton R."/>
            <person name="Coyle M."/>
            <person name="Francisco L."/>
            <person name="Jackson L."/>
            <person name="Javaid M."/>
            <person name="Korchina V."/>
            <person name="Kovar C."/>
            <person name="Mata R."/>
            <person name="Mathew T."/>
            <person name="Ngo R."/>
            <person name="Nguyen L."/>
            <person name="Nguyen N."/>
            <person name="Okwuonu G."/>
            <person name="Ongeri F."/>
            <person name="Pham C."/>
            <person name="Simmons D."/>
            <person name="Wilczek-Boney K."/>
            <person name="Hale W."/>
            <person name="Jakkamsetti A."/>
            <person name="Pham P."/>
            <person name="Ruth R."/>
            <person name="San Lucas F."/>
            <person name="Warren J."/>
            <person name="Zhang J."/>
            <person name="Zhao Z."/>
            <person name="Zhou C."/>
            <person name="Zhu D."/>
            <person name="Lee S."/>
            <person name="Bess C."/>
            <person name="Blankenburg K."/>
            <person name="Forbes L."/>
            <person name="Fu Q."/>
            <person name="Gubbala S."/>
            <person name="Hirani K."/>
            <person name="Jayaseelan J.C."/>
            <person name="Lara F."/>
            <person name="Munidasa M."/>
            <person name="Palculict T."/>
            <person name="Patil S."/>
            <person name="Pu L.-L."/>
            <person name="Saada N."/>
            <person name="Tang L."/>
            <person name="Weissenberger G."/>
            <person name="Zhu Y."/>
            <person name="Hemphill L."/>
            <person name="Shang Y."/>
            <person name="Youmans B."/>
            <person name="Ayvaz T."/>
            <person name="Ross M."/>
            <person name="Santibanez J."/>
            <person name="Aqrawi P."/>
            <person name="Gross S."/>
            <person name="Joshi V."/>
            <person name="Fowler G."/>
            <person name="Nazareth L."/>
            <person name="Reid J."/>
            <person name="Worley K."/>
            <person name="Petrosino J."/>
            <person name="Highlander S."/>
            <person name="Gibbs R."/>
            <person name="Gibbs R."/>
        </authorList>
    </citation>
    <scope>NUCLEOTIDE SEQUENCE [LARGE SCALE GENOMIC DNA]</scope>
    <source>
        <strain evidence="1 2">ATCC 11563</strain>
    </source>
</reference>
<organism evidence="1 2">
    <name type="scientific">Aerococcus viridans (strain ATCC 11563 / DSM 20340 / CCUG 4311 / JCM 20461 / NBRC 12219 / NCTC 8251 / M1)</name>
    <dbReference type="NCBI Taxonomy" id="655812"/>
    <lineage>
        <taxon>Bacteria</taxon>
        <taxon>Bacillati</taxon>
        <taxon>Bacillota</taxon>
        <taxon>Bacilli</taxon>
        <taxon>Lactobacillales</taxon>
        <taxon>Aerococcaceae</taxon>
        <taxon>Aerococcus</taxon>
    </lineage>
</organism>
<comment type="caution">
    <text evidence="1">The sequence shown here is derived from an EMBL/GenBank/DDBJ whole genome shotgun (WGS) entry which is preliminary data.</text>
</comment>
<evidence type="ECO:0000313" key="2">
    <source>
        <dbReference type="Proteomes" id="UP000003764"/>
    </source>
</evidence>
<sequence length="55" mass="6478">MEMPEFYNVKDIMKIFECSQAHAYKIIKSLNDELAAKGKITIRGKVNKKYLEERI</sequence>
<proteinExistence type="predicted"/>
<keyword evidence="2" id="KW-1185">Reference proteome</keyword>
<dbReference type="GeneID" id="32030545"/>
<protein>
    <recommendedName>
        <fullName evidence="3">Transcriptional regulator</fullName>
    </recommendedName>
</protein>
<evidence type="ECO:0000313" key="1">
    <source>
        <dbReference type="EMBL" id="EFG50447.1"/>
    </source>
</evidence>
<dbReference type="EMBL" id="ADNT01000020">
    <property type="protein sequence ID" value="EFG50447.1"/>
    <property type="molecule type" value="Genomic_DNA"/>
</dbReference>
<gene>
    <name evidence="1" type="ORF">HMPREF0061_0223</name>
</gene>
<evidence type="ECO:0008006" key="3">
    <source>
        <dbReference type="Google" id="ProtNLM"/>
    </source>
</evidence>
<dbReference type="Proteomes" id="UP000003764">
    <property type="component" value="Unassembled WGS sequence"/>
</dbReference>
<dbReference type="RefSeq" id="WP_003141213.1">
    <property type="nucleotide sequence ID" value="NZ_ADNT01000020.1"/>
</dbReference>
<name>A0ABP2I8V6_AERVM</name>